<accession>A0AAV8UY68</accession>
<evidence type="ECO:0000313" key="2">
    <source>
        <dbReference type="Proteomes" id="UP001157974"/>
    </source>
</evidence>
<comment type="caution">
    <text evidence="1">The sequence shown here is derived from an EMBL/GenBank/DDBJ whole genome shotgun (WGS) entry which is preliminary data.</text>
</comment>
<dbReference type="EMBL" id="JAMWBK010000002">
    <property type="protein sequence ID" value="KAJ8907549.1"/>
    <property type="molecule type" value="Genomic_DNA"/>
</dbReference>
<gene>
    <name evidence="1" type="ORF">NDN08_007660</name>
</gene>
<keyword evidence="2" id="KW-1185">Reference proteome</keyword>
<organism evidence="1 2">
    <name type="scientific">Rhodosorus marinus</name>
    <dbReference type="NCBI Taxonomy" id="101924"/>
    <lineage>
        <taxon>Eukaryota</taxon>
        <taxon>Rhodophyta</taxon>
        <taxon>Stylonematophyceae</taxon>
        <taxon>Stylonematales</taxon>
        <taxon>Stylonemataceae</taxon>
        <taxon>Rhodosorus</taxon>
    </lineage>
</organism>
<evidence type="ECO:0000313" key="1">
    <source>
        <dbReference type="EMBL" id="KAJ8907549.1"/>
    </source>
</evidence>
<dbReference type="Proteomes" id="UP001157974">
    <property type="component" value="Unassembled WGS sequence"/>
</dbReference>
<name>A0AAV8UY68_9RHOD</name>
<proteinExistence type="predicted"/>
<reference evidence="1 2" key="1">
    <citation type="journal article" date="2023" name="Nat. Commun.">
        <title>Origin of minicircular mitochondrial genomes in red algae.</title>
        <authorList>
            <person name="Lee Y."/>
            <person name="Cho C.H."/>
            <person name="Lee Y.M."/>
            <person name="Park S.I."/>
            <person name="Yang J.H."/>
            <person name="West J.A."/>
            <person name="Bhattacharya D."/>
            <person name="Yoon H.S."/>
        </authorList>
    </citation>
    <scope>NUCLEOTIDE SEQUENCE [LARGE SCALE GENOMIC DNA]</scope>
    <source>
        <strain evidence="1 2">CCMP1338</strain>
        <tissue evidence="1">Whole cell</tissue>
    </source>
</reference>
<protein>
    <submittedName>
        <fullName evidence="1">Uncharacterized protein</fullName>
    </submittedName>
</protein>
<dbReference type="AlphaFoldDB" id="A0AAV8UY68"/>
<sequence length="96" mass="9758">MRSLSRATSSIVRGSAPTRRLSRGVAASSLLAGPRASAVNAVKVNQVADLAGAGLQVVRPSTVLRCSSTTTSHGLAEVAMLAEGEDEGGEDHMKGL</sequence>